<evidence type="ECO:0000256" key="9">
    <source>
        <dbReference type="ARBA" id="ARBA00023204"/>
    </source>
</evidence>
<keyword evidence="19" id="KW-1185">Reference proteome</keyword>
<dbReference type="RefSeq" id="WP_111535870.1">
    <property type="nucleotide sequence ID" value="NZ_QKZL01000002.1"/>
</dbReference>
<evidence type="ECO:0000256" key="11">
    <source>
        <dbReference type="ARBA" id="ARBA00034617"/>
    </source>
</evidence>
<keyword evidence="7 15" id="KW-0067">ATP-binding</keyword>
<keyword evidence="9" id="KW-0234">DNA repair</keyword>
<dbReference type="SUPFAM" id="SSF52980">
    <property type="entry name" value="Restriction endonuclease-like"/>
    <property type="match status" value="1"/>
</dbReference>
<keyword evidence="2 15" id="KW-0547">Nucleotide-binding</keyword>
<sequence length="1113" mass="122515">MNEATRLQVDAAHPQSSTWLSANAGSGKTRVLTDRVARLLLGQTPPQNILCLTYTKAAASEMQNRLFRRLGEWAMLPDAKLTGQLAELGAAGTADLPNARRLFARAIETPGGLRIQTIHSFCASLLRRFPLEAGVSPQFQEMDDRNAARIRAECLEDVALDDPGAMADLAFHQSGIEMDALVSEIAGRRDALSGPLDETVLRDLLGLEVGEDADAIRARAFRGDETDLVVAVSECLSDQSPSYRQFAADLLALDLRSPDRDTFKTLAGMFLYASGDRAGQSKSSNFPQRNHKKAVEALAPVADELHDFMDRVAEAQEGLKALATFERTRALYRFAHAFLPRYAARKAARNWLDFDDLILKARDLLTVRDVADWVLYRLDGGIDHILVDEAQDTSPPQWQVIEALARELVSGEGAREGTIRTLFVVGDKKQSIYSFQGADPEGFDGMHDRFSATRDDDWLRRRDMRHSFRSSSAILEAVDAVFAAGTSALGPEVSHLAFHETLPGRVDLWPVEPDEAGDDEPEFHDPVDIVTPSDARVRLAGRIAGAIRTMIDAGETIPEGEGRRLITEGDVLILLRSRGPLFHEIVRACKAAGLAIAGADRLKLGRNLAVRDIRAVLAFLVTPEDDLSLATALRSPLFGWSEDALYRLAHGRGKAYLWQTLRARREEFPETLAVLDDLRDAADYVRPYDLIERLLVRHRGREKLLGRLGPEAQDPIDRLLDEALRFEGIEIPSLMGFLAWLDVDDVEIKRQSDGSGRELRVMSIHGAKGLEAPIVILPDTMSAREDVRQQILPADGGLMLWRQSAGERPLAMEAALDRIKVADAAERARLLYVAMTRAERWLIVCGAGDPDKTEGTWYGDIADGLDRLDPAEVETPWGPIRRHEAHDWNAGPVNALVRPTPSELVPPDWIDAHLPVPDPAPGLLAPSNLGGAKALPGEIVETDEEAVLRRGRYLHLLLETLVPDHPEGWDATATRLFAREGLSSQEIDTYLAEARRVLTEPDLREVLRQPALVEVDITAPGPGGRAIFGTIDRLIVTETHVLAIDYKSNRTIPESAADVPEGLLRQMGAYATALGALYPHARIETALLWTANATLMRLPTDRVLAAFRAGVCA</sequence>
<dbReference type="EMBL" id="QKZL01000002">
    <property type="protein sequence ID" value="PZX18987.1"/>
    <property type="molecule type" value="Genomic_DNA"/>
</dbReference>
<keyword evidence="4 15" id="KW-0378">Hydrolase</keyword>
<evidence type="ECO:0000256" key="13">
    <source>
        <dbReference type="ARBA" id="ARBA00034923"/>
    </source>
</evidence>
<dbReference type="Gene3D" id="1.10.486.10">
    <property type="entry name" value="PCRA, domain 4"/>
    <property type="match status" value="1"/>
</dbReference>
<evidence type="ECO:0000256" key="2">
    <source>
        <dbReference type="ARBA" id="ARBA00022741"/>
    </source>
</evidence>
<evidence type="ECO:0000256" key="5">
    <source>
        <dbReference type="ARBA" id="ARBA00022806"/>
    </source>
</evidence>
<keyword evidence="3" id="KW-0227">DNA damage</keyword>
<dbReference type="Pfam" id="PF00580">
    <property type="entry name" value="UvrD-helicase"/>
    <property type="match status" value="1"/>
</dbReference>
<evidence type="ECO:0000256" key="1">
    <source>
        <dbReference type="ARBA" id="ARBA00022722"/>
    </source>
</evidence>
<dbReference type="InterPro" id="IPR011335">
    <property type="entry name" value="Restrct_endonuc-II-like"/>
</dbReference>
<dbReference type="InterPro" id="IPR014151">
    <property type="entry name" value="DNA_helicase_AddA"/>
</dbReference>
<organism evidence="18 19">
    <name type="scientific">Palleronia aestuarii</name>
    <dbReference type="NCBI Taxonomy" id="568105"/>
    <lineage>
        <taxon>Bacteria</taxon>
        <taxon>Pseudomonadati</taxon>
        <taxon>Pseudomonadota</taxon>
        <taxon>Alphaproteobacteria</taxon>
        <taxon>Rhodobacterales</taxon>
        <taxon>Roseobacteraceae</taxon>
        <taxon>Palleronia</taxon>
    </lineage>
</organism>
<dbReference type="OrthoDB" id="9810135at2"/>
<comment type="caution">
    <text evidence="18">The sequence shown here is derived from an EMBL/GenBank/DDBJ whole genome shotgun (WGS) entry which is preliminary data.</text>
</comment>
<dbReference type="PANTHER" id="PTHR11070:SF2">
    <property type="entry name" value="ATP-DEPENDENT DNA HELICASE SRS2"/>
    <property type="match status" value="1"/>
</dbReference>
<evidence type="ECO:0000256" key="6">
    <source>
        <dbReference type="ARBA" id="ARBA00022839"/>
    </source>
</evidence>
<name>A0A2W7NLK5_9RHOB</name>
<dbReference type="Proteomes" id="UP000248916">
    <property type="component" value="Unassembled WGS sequence"/>
</dbReference>
<dbReference type="PROSITE" id="PS51198">
    <property type="entry name" value="UVRD_HELICASE_ATP_BIND"/>
    <property type="match status" value="1"/>
</dbReference>
<dbReference type="InterPro" id="IPR011604">
    <property type="entry name" value="PDDEXK-like_dom_sf"/>
</dbReference>
<dbReference type="PROSITE" id="PS51217">
    <property type="entry name" value="UVRD_HELICASE_CTER"/>
    <property type="match status" value="1"/>
</dbReference>
<dbReference type="PANTHER" id="PTHR11070">
    <property type="entry name" value="UVRD / RECB / PCRA DNA HELICASE FAMILY MEMBER"/>
    <property type="match status" value="1"/>
</dbReference>
<dbReference type="GO" id="GO:0043138">
    <property type="term" value="F:3'-5' DNA helicase activity"/>
    <property type="evidence" value="ECO:0007669"/>
    <property type="project" value="UniProtKB-EC"/>
</dbReference>
<feature type="domain" description="UvrD-like helicase C-terminal" evidence="17">
    <location>
        <begin position="487"/>
        <end position="769"/>
    </location>
</feature>
<keyword evidence="6" id="KW-0269">Exonuclease</keyword>
<proteinExistence type="predicted"/>
<dbReference type="InterPro" id="IPR000212">
    <property type="entry name" value="DNA_helicase_UvrD/REP"/>
</dbReference>
<dbReference type="InterPro" id="IPR027417">
    <property type="entry name" value="P-loop_NTPase"/>
</dbReference>
<keyword evidence="8" id="KW-0238">DNA-binding</keyword>
<evidence type="ECO:0000256" key="3">
    <source>
        <dbReference type="ARBA" id="ARBA00022763"/>
    </source>
</evidence>
<dbReference type="InterPro" id="IPR038726">
    <property type="entry name" value="PDDEXK_AddAB-type"/>
</dbReference>
<evidence type="ECO:0000259" key="17">
    <source>
        <dbReference type="PROSITE" id="PS51217"/>
    </source>
</evidence>
<keyword evidence="1" id="KW-0540">Nuclease</keyword>
<evidence type="ECO:0000256" key="10">
    <source>
        <dbReference type="ARBA" id="ARBA00023235"/>
    </source>
</evidence>
<evidence type="ECO:0000256" key="15">
    <source>
        <dbReference type="PROSITE-ProRule" id="PRU00560"/>
    </source>
</evidence>
<dbReference type="InterPro" id="IPR014017">
    <property type="entry name" value="DNA_helicase_UvrD-like_C"/>
</dbReference>
<feature type="binding site" evidence="15">
    <location>
        <begin position="22"/>
        <end position="29"/>
    </location>
    <ligand>
        <name>ATP</name>
        <dbReference type="ChEBI" id="CHEBI:30616"/>
    </ligand>
</feature>
<evidence type="ECO:0000256" key="12">
    <source>
        <dbReference type="ARBA" id="ARBA00034808"/>
    </source>
</evidence>
<dbReference type="AlphaFoldDB" id="A0A2W7NLK5"/>
<keyword evidence="5 15" id="KW-0347">Helicase</keyword>
<evidence type="ECO:0000256" key="8">
    <source>
        <dbReference type="ARBA" id="ARBA00023125"/>
    </source>
</evidence>
<dbReference type="SUPFAM" id="SSF52540">
    <property type="entry name" value="P-loop containing nucleoside triphosphate hydrolases"/>
    <property type="match status" value="1"/>
</dbReference>
<evidence type="ECO:0000256" key="7">
    <source>
        <dbReference type="ARBA" id="ARBA00022840"/>
    </source>
</evidence>
<dbReference type="EC" id="5.6.2.4" evidence="12"/>
<comment type="catalytic activity">
    <reaction evidence="14">
        <text>ATP + H2O = ADP + phosphate + H(+)</text>
        <dbReference type="Rhea" id="RHEA:13065"/>
        <dbReference type="ChEBI" id="CHEBI:15377"/>
        <dbReference type="ChEBI" id="CHEBI:15378"/>
        <dbReference type="ChEBI" id="CHEBI:30616"/>
        <dbReference type="ChEBI" id="CHEBI:43474"/>
        <dbReference type="ChEBI" id="CHEBI:456216"/>
        <dbReference type="EC" id="5.6.2.4"/>
    </reaction>
</comment>
<reference evidence="18 19" key="1">
    <citation type="submission" date="2018-06" db="EMBL/GenBank/DDBJ databases">
        <title>Genomic Encyclopedia of Archaeal and Bacterial Type Strains, Phase II (KMG-II): from individual species to whole genera.</title>
        <authorList>
            <person name="Goeker M."/>
        </authorList>
    </citation>
    <scope>NUCLEOTIDE SEQUENCE [LARGE SCALE GENOMIC DNA]</scope>
    <source>
        <strain evidence="18 19">DSM 22009</strain>
    </source>
</reference>
<dbReference type="GO" id="GO:0005524">
    <property type="term" value="F:ATP binding"/>
    <property type="evidence" value="ECO:0007669"/>
    <property type="project" value="UniProtKB-UniRule"/>
</dbReference>
<comment type="catalytic activity">
    <reaction evidence="11">
        <text>Couples ATP hydrolysis with the unwinding of duplex DNA by translocating in the 3'-5' direction.</text>
        <dbReference type="EC" id="5.6.2.4"/>
    </reaction>
</comment>
<dbReference type="Gene3D" id="3.90.320.10">
    <property type="match status" value="1"/>
</dbReference>
<dbReference type="GO" id="GO:0005829">
    <property type="term" value="C:cytosol"/>
    <property type="evidence" value="ECO:0007669"/>
    <property type="project" value="TreeGrafter"/>
</dbReference>
<evidence type="ECO:0000259" key="16">
    <source>
        <dbReference type="PROSITE" id="PS51198"/>
    </source>
</evidence>
<dbReference type="Gene3D" id="3.40.50.300">
    <property type="entry name" value="P-loop containing nucleotide triphosphate hydrolases"/>
    <property type="match status" value="4"/>
</dbReference>
<dbReference type="GO" id="GO:0003677">
    <property type="term" value="F:DNA binding"/>
    <property type="evidence" value="ECO:0007669"/>
    <property type="project" value="UniProtKB-KW"/>
</dbReference>
<dbReference type="NCBIfam" id="TIGR02784">
    <property type="entry name" value="addA_alphas"/>
    <property type="match status" value="1"/>
</dbReference>
<dbReference type="GO" id="GO:0033202">
    <property type="term" value="C:DNA helicase complex"/>
    <property type="evidence" value="ECO:0007669"/>
    <property type="project" value="TreeGrafter"/>
</dbReference>
<dbReference type="Pfam" id="PF12705">
    <property type="entry name" value="PDDEXK_1"/>
    <property type="match status" value="1"/>
</dbReference>
<dbReference type="Pfam" id="PF13361">
    <property type="entry name" value="UvrD_C"/>
    <property type="match status" value="1"/>
</dbReference>
<accession>A0A2W7NLK5</accession>
<feature type="domain" description="UvrD-like helicase ATP-binding" evidence="16">
    <location>
        <begin position="1"/>
        <end position="471"/>
    </location>
</feature>
<evidence type="ECO:0000313" key="18">
    <source>
        <dbReference type="EMBL" id="PZX18987.1"/>
    </source>
</evidence>
<dbReference type="GO" id="GO:0000725">
    <property type="term" value="P:recombinational repair"/>
    <property type="evidence" value="ECO:0007669"/>
    <property type="project" value="TreeGrafter"/>
</dbReference>
<dbReference type="InterPro" id="IPR014016">
    <property type="entry name" value="UvrD-like_ATP-bd"/>
</dbReference>
<evidence type="ECO:0000256" key="14">
    <source>
        <dbReference type="ARBA" id="ARBA00048988"/>
    </source>
</evidence>
<dbReference type="GO" id="GO:0004527">
    <property type="term" value="F:exonuclease activity"/>
    <property type="evidence" value="ECO:0007669"/>
    <property type="project" value="UniProtKB-KW"/>
</dbReference>
<keyword evidence="10" id="KW-0413">Isomerase</keyword>
<evidence type="ECO:0000313" key="19">
    <source>
        <dbReference type="Proteomes" id="UP000248916"/>
    </source>
</evidence>
<gene>
    <name evidence="18" type="ORF">LX81_00681</name>
</gene>
<protein>
    <recommendedName>
        <fullName evidence="12">DNA 3'-5' helicase</fullName>
        <ecNumber evidence="12">5.6.2.4</ecNumber>
    </recommendedName>
    <alternativeName>
        <fullName evidence="13">DNA 3'-5' helicase II</fullName>
    </alternativeName>
</protein>
<evidence type="ECO:0000256" key="4">
    <source>
        <dbReference type="ARBA" id="ARBA00022801"/>
    </source>
</evidence>